<dbReference type="EMBL" id="LAQT01000003">
    <property type="protein sequence ID" value="KPC54156.1"/>
    <property type="molecule type" value="Genomic_DNA"/>
</dbReference>
<keyword evidence="1" id="KW-0732">Signal</keyword>
<evidence type="ECO:0000256" key="1">
    <source>
        <dbReference type="SAM" id="SignalP"/>
    </source>
</evidence>
<accession>A0A0N1JT24</accession>
<sequence>MLMRAIRNGWLASLLLLASVGALADASAPAAAAVAPVLKPQSTQGHPILIDLLKLAPPPAYALKCGSGYCDTRRSYCETVSTDEPHLPNDYACRPLPAACAHASSTAQSCGCFPAHTKCDFCSTSAVGAGVGFYRTCFGGG</sequence>
<name>A0A0N1JT24_9NEIS</name>
<organism evidence="2 3">
    <name type="scientific">Amantichitinum ursilacus</name>
    <dbReference type="NCBI Taxonomy" id="857265"/>
    <lineage>
        <taxon>Bacteria</taxon>
        <taxon>Pseudomonadati</taxon>
        <taxon>Pseudomonadota</taxon>
        <taxon>Betaproteobacteria</taxon>
        <taxon>Neisseriales</taxon>
        <taxon>Chitinibacteraceae</taxon>
        <taxon>Amantichitinum</taxon>
    </lineage>
</organism>
<evidence type="ECO:0000313" key="2">
    <source>
        <dbReference type="EMBL" id="KPC54156.1"/>
    </source>
</evidence>
<dbReference type="AlphaFoldDB" id="A0A0N1JT24"/>
<comment type="caution">
    <text evidence="2">The sequence shown here is derived from an EMBL/GenBank/DDBJ whole genome shotgun (WGS) entry which is preliminary data.</text>
</comment>
<feature type="chain" id="PRO_5005875132" evidence="1">
    <location>
        <begin position="25"/>
        <end position="141"/>
    </location>
</feature>
<reference evidence="2 3" key="1">
    <citation type="submission" date="2015-07" db="EMBL/GenBank/DDBJ databases">
        <title>Draft genome sequence of the Amantichitinum ursilacus IGB-41, a new chitin-degrading bacterium.</title>
        <authorList>
            <person name="Kirstahler P."/>
            <person name="Guenther M."/>
            <person name="Grumaz C."/>
            <person name="Rupp S."/>
            <person name="Zibek S."/>
            <person name="Sohn K."/>
        </authorList>
    </citation>
    <scope>NUCLEOTIDE SEQUENCE [LARGE SCALE GENOMIC DNA]</scope>
    <source>
        <strain evidence="2 3">IGB-41</strain>
    </source>
</reference>
<protein>
    <submittedName>
        <fullName evidence="2">Uncharacterized protein</fullName>
    </submittedName>
</protein>
<keyword evidence="3" id="KW-1185">Reference proteome</keyword>
<proteinExistence type="predicted"/>
<dbReference type="RefSeq" id="WP_053936856.1">
    <property type="nucleotide sequence ID" value="NZ_LAQT01000003.1"/>
</dbReference>
<dbReference type="Proteomes" id="UP000037939">
    <property type="component" value="Unassembled WGS sequence"/>
</dbReference>
<dbReference type="OrthoDB" id="5520648at2"/>
<dbReference type="STRING" id="857265.WG78_05885"/>
<feature type="signal peptide" evidence="1">
    <location>
        <begin position="1"/>
        <end position="24"/>
    </location>
</feature>
<evidence type="ECO:0000313" key="3">
    <source>
        <dbReference type="Proteomes" id="UP000037939"/>
    </source>
</evidence>
<gene>
    <name evidence="2" type="ORF">WG78_05885</name>
</gene>